<sequence>MCAAPTLRASPLVGWSSARRGPAWFSPNPHPGMTNVDKCSLRQAFGELSGECPSYLSVAATVLALPLNGWLPRPRVLPHPPRSFIEN</sequence>
<gene>
    <name evidence="1" type="ORF">E2C01_033514</name>
</gene>
<keyword evidence="2" id="KW-1185">Reference proteome</keyword>
<evidence type="ECO:0000313" key="1">
    <source>
        <dbReference type="EMBL" id="MPC39961.1"/>
    </source>
</evidence>
<dbReference type="EMBL" id="VSRR010004532">
    <property type="protein sequence ID" value="MPC39961.1"/>
    <property type="molecule type" value="Genomic_DNA"/>
</dbReference>
<evidence type="ECO:0000313" key="2">
    <source>
        <dbReference type="Proteomes" id="UP000324222"/>
    </source>
</evidence>
<dbReference type="AlphaFoldDB" id="A0A5B7EYV6"/>
<protein>
    <submittedName>
        <fullName evidence="1">Uncharacterized protein</fullName>
    </submittedName>
</protein>
<proteinExistence type="predicted"/>
<organism evidence="1 2">
    <name type="scientific">Portunus trituberculatus</name>
    <name type="common">Swimming crab</name>
    <name type="synonym">Neptunus trituberculatus</name>
    <dbReference type="NCBI Taxonomy" id="210409"/>
    <lineage>
        <taxon>Eukaryota</taxon>
        <taxon>Metazoa</taxon>
        <taxon>Ecdysozoa</taxon>
        <taxon>Arthropoda</taxon>
        <taxon>Crustacea</taxon>
        <taxon>Multicrustacea</taxon>
        <taxon>Malacostraca</taxon>
        <taxon>Eumalacostraca</taxon>
        <taxon>Eucarida</taxon>
        <taxon>Decapoda</taxon>
        <taxon>Pleocyemata</taxon>
        <taxon>Brachyura</taxon>
        <taxon>Eubrachyura</taxon>
        <taxon>Portunoidea</taxon>
        <taxon>Portunidae</taxon>
        <taxon>Portuninae</taxon>
        <taxon>Portunus</taxon>
    </lineage>
</organism>
<comment type="caution">
    <text evidence="1">The sequence shown here is derived from an EMBL/GenBank/DDBJ whole genome shotgun (WGS) entry which is preliminary data.</text>
</comment>
<reference evidence="1 2" key="1">
    <citation type="submission" date="2019-05" db="EMBL/GenBank/DDBJ databases">
        <title>Another draft genome of Portunus trituberculatus and its Hox gene families provides insights of decapod evolution.</title>
        <authorList>
            <person name="Jeong J.-H."/>
            <person name="Song I."/>
            <person name="Kim S."/>
            <person name="Choi T."/>
            <person name="Kim D."/>
            <person name="Ryu S."/>
            <person name="Kim W."/>
        </authorList>
    </citation>
    <scope>NUCLEOTIDE SEQUENCE [LARGE SCALE GENOMIC DNA]</scope>
    <source>
        <tissue evidence="1">Muscle</tissue>
    </source>
</reference>
<name>A0A5B7EYV6_PORTR</name>
<accession>A0A5B7EYV6</accession>
<dbReference type="Proteomes" id="UP000324222">
    <property type="component" value="Unassembled WGS sequence"/>
</dbReference>